<dbReference type="Proteomes" id="UP001457898">
    <property type="component" value="Unassembled WGS sequence"/>
</dbReference>
<reference evidence="3 4" key="1">
    <citation type="submission" date="2024-03" db="EMBL/GenBank/DDBJ databases">
        <title>Human intestinal bacterial collection.</title>
        <authorList>
            <person name="Pauvert C."/>
            <person name="Hitch T.C.A."/>
            <person name="Clavel T."/>
        </authorList>
    </citation>
    <scope>NUCLEOTIDE SEQUENCE [LARGE SCALE GENOMIC DNA]</scope>
    <source>
        <strain evidence="3 4">CLA-SR-H028</strain>
    </source>
</reference>
<accession>A0ABV1DXF2</accession>
<feature type="region of interest" description="Disordered" evidence="1">
    <location>
        <begin position="48"/>
        <end position="88"/>
    </location>
</feature>
<feature type="domain" description="PBSX phage terminase small subunit-like N-terminal" evidence="2">
    <location>
        <begin position="1"/>
        <end position="63"/>
    </location>
</feature>
<proteinExistence type="predicted"/>
<protein>
    <submittedName>
        <fullName evidence="3">Phage terminase small subunit</fullName>
    </submittedName>
</protein>
<evidence type="ECO:0000313" key="4">
    <source>
        <dbReference type="Proteomes" id="UP001457898"/>
    </source>
</evidence>
<sequence length="260" mass="29476">MARPRSPNREMAMKLWLESGKKRKLKDIAAELDVSETQVRKWKNQDGWEKVTLPKTKSNVTNRRGGQPGNKNAVGHGGTGPPGNKNAVKTGEFETLFFDTLDAEEKELLEMVQLDKEQLLLQEIQLLTVRERRMLKRINGLRELEERLPEEEEDDVPGIISTKVPSGMTVTKYTAGFEKGKITDLREFTGILGQIQAVEEALTRVQARRQRAIEALHKFGYDDAHLELIKAQVDKLNRDGQDEDGEDGVEIFNDAPKEEN</sequence>
<evidence type="ECO:0000313" key="3">
    <source>
        <dbReference type="EMBL" id="MEQ2434322.1"/>
    </source>
</evidence>
<dbReference type="InterPro" id="IPR018925">
    <property type="entry name" value="XtmA-like_N"/>
</dbReference>
<organism evidence="3 4">
    <name type="scientific">Blautia caccae</name>
    <dbReference type="NCBI Taxonomy" id="3133175"/>
    <lineage>
        <taxon>Bacteria</taxon>
        <taxon>Bacillati</taxon>
        <taxon>Bacillota</taxon>
        <taxon>Clostridia</taxon>
        <taxon>Lachnospirales</taxon>
        <taxon>Lachnospiraceae</taxon>
        <taxon>Blautia</taxon>
    </lineage>
</organism>
<dbReference type="RefSeq" id="WP_148393926.1">
    <property type="nucleotide sequence ID" value="NZ_JBBMFP010000041.1"/>
</dbReference>
<name>A0ABV1DXF2_9FIRM</name>
<feature type="region of interest" description="Disordered" evidence="1">
    <location>
        <begin position="237"/>
        <end position="260"/>
    </location>
</feature>
<feature type="compositionally biased region" description="Polar residues" evidence="1">
    <location>
        <begin position="55"/>
        <end position="64"/>
    </location>
</feature>
<dbReference type="Pfam" id="PF10668">
    <property type="entry name" value="Phage_terminase"/>
    <property type="match status" value="1"/>
</dbReference>
<evidence type="ECO:0000259" key="2">
    <source>
        <dbReference type="Pfam" id="PF10668"/>
    </source>
</evidence>
<evidence type="ECO:0000256" key="1">
    <source>
        <dbReference type="SAM" id="MobiDB-lite"/>
    </source>
</evidence>
<dbReference type="NCBIfam" id="NF040601">
    <property type="entry name" value="TerS_not_xtmA"/>
    <property type="match status" value="1"/>
</dbReference>
<keyword evidence="4" id="KW-1185">Reference proteome</keyword>
<dbReference type="EMBL" id="JBBMFP010000041">
    <property type="protein sequence ID" value="MEQ2434322.1"/>
    <property type="molecule type" value="Genomic_DNA"/>
</dbReference>
<comment type="caution">
    <text evidence="3">The sequence shown here is derived from an EMBL/GenBank/DDBJ whole genome shotgun (WGS) entry which is preliminary data.</text>
</comment>
<gene>
    <name evidence="3" type="primary">terS</name>
    <name evidence="3" type="ORF">WMO65_25340</name>
</gene>